<proteinExistence type="predicted"/>
<dbReference type="OrthoDB" id="5428890at2759"/>
<dbReference type="AlphaFoldDB" id="A0A9P4HB81"/>
<dbReference type="Proteomes" id="UP000799777">
    <property type="component" value="Unassembled WGS sequence"/>
</dbReference>
<keyword evidence="2" id="KW-1185">Reference proteome</keyword>
<evidence type="ECO:0000313" key="1">
    <source>
        <dbReference type="EMBL" id="KAF2031408.1"/>
    </source>
</evidence>
<comment type="caution">
    <text evidence="1">The sequence shown here is derived from an EMBL/GenBank/DDBJ whole genome shotgun (WGS) entry which is preliminary data.</text>
</comment>
<protein>
    <submittedName>
        <fullName evidence="1">Uncharacterized protein</fullName>
    </submittedName>
</protein>
<reference evidence="1" key="1">
    <citation type="journal article" date="2020" name="Stud. Mycol.">
        <title>101 Dothideomycetes genomes: a test case for predicting lifestyles and emergence of pathogens.</title>
        <authorList>
            <person name="Haridas S."/>
            <person name="Albert R."/>
            <person name="Binder M."/>
            <person name="Bloem J."/>
            <person name="Labutti K."/>
            <person name="Salamov A."/>
            <person name="Andreopoulos B."/>
            <person name="Baker S."/>
            <person name="Barry K."/>
            <person name="Bills G."/>
            <person name="Bluhm B."/>
            <person name="Cannon C."/>
            <person name="Castanera R."/>
            <person name="Culley D."/>
            <person name="Daum C."/>
            <person name="Ezra D."/>
            <person name="Gonzalez J."/>
            <person name="Henrissat B."/>
            <person name="Kuo A."/>
            <person name="Liang C."/>
            <person name="Lipzen A."/>
            <person name="Lutzoni F."/>
            <person name="Magnuson J."/>
            <person name="Mondo S."/>
            <person name="Nolan M."/>
            <person name="Ohm R."/>
            <person name="Pangilinan J."/>
            <person name="Park H.-J."/>
            <person name="Ramirez L."/>
            <person name="Alfaro M."/>
            <person name="Sun H."/>
            <person name="Tritt A."/>
            <person name="Yoshinaga Y."/>
            <person name="Zwiers L.-H."/>
            <person name="Turgeon B."/>
            <person name="Goodwin S."/>
            <person name="Spatafora J."/>
            <person name="Crous P."/>
            <person name="Grigoriev I."/>
        </authorList>
    </citation>
    <scope>NUCLEOTIDE SEQUENCE</scope>
    <source>
        <strain evidence="1">CBS 110217</strain>
    </source>
</reference>
<name>A0A9P4HB81_9PLEO</name>
<organism evidence="1 2">
    <name type="scientific">Setomelanomma holmii</name>
    <dbReference type="NCBI Taxonomy" id="210430"/>
    <lineage>
        <taxon>Eukaryota</taxon>
        <taxon>Fungi</taxon>
        <taxon>Dikarya</taxon>
        <taxon>Ascomycota</taxon>
        <taxon>Pezizomycotina</taxon>
        <taxon>Dothideomycetes</taxon>
        <taxon>Pleosporomycetidae</taxon>
        <taxon>Pleosporales</taxon>
        <taxon>Pleosporineae</taxon>
        <taxon>Phaeosphaeriaceae</taxon>
        <taxon>Setomelanomma</taxon>
    </lineage>
</organism>
<evidence type="ECO:0000313" key="2">
    <source>
        <dbReference type="Proteomes" id="UP000799777"/>
    </source>
</evidence>
<gene>
    <name evidence="1" type="ORF">EK21DRAFT_34132</name>
</gene>
<feature type="non-terminal residue" evidence="1">
    <location>
        <position position="155"/>
    </location>
</feature>
<feature type="non-terminal residue" evidence="1">
    <location>
        <position position="1"/>
    </location>
</feature>
<dbReference type="EMBL" id="ML978181">
    <property type="protein sequence ID" value="KAF2031408.1"/>
    <property type="molecule type" value="Genomic_DNA"/>
</dbReference>
<sequence>LRSILVEIKAKKLMKNAKLRLKSTNDIRRHLVLDKKDKIVWVFHHATALGELLTASENDPNASIIPRTLRLEILDTIHKVVFPIDPKSQALLVSFVLKDGWDKRLLSDMSIPYHKDTDGEATYAYFGSRLRELHKELQSPTPHGWLERRLQRKNE</sequence>
<accession>A0A9P4HB81</accession>